<organism evidence="9 10">
    <name type="scientific">Cylicocyclus nassatus</name>
    <name type="common">Nematode worm</name>
    <dbReference type="NCBI Taxonomy" id="53992"/>
    <lineage>
        <taxon>Eukaryota</taxon>
        <taxon>Metazoa</taxon>
        <taxon>Ecdysozoa</taxon>
        <taxon>Nematoda</taxon>
        <taxon>Chromadorea</taxon>
        <taxon>Rhabditida</taxon>
        <taxon>Rhabditina</taxon>
        <taxon>Rhabditomorpha</taxon>
        <taxon>Strongyloidea</taxon>
        <taxon>Strongylidae</taxon>
        <taxon>Cylicocyclus</taxon>
    </lineage>
</organism>
<keyword evidence="4" id="KW-0732">Signal</keyword>
<evidence type="ECO:0000256" key="1">
    <source>
        <dbReference type="ARBA" id="ARBA00004575"/>
    </source>
</evidence>
<dbReference type="GO" id="GO:0005637">
    <property type="term" value="C:nuclear inner membrane"/>
    <property type="evidence" value="ECO:0007669"/>
    <property type="project" value="UniProtKB-SubCell"/>
</dbReference>
<evidence type="ECO:0000256" key="5">
    <source>
        <dbReference type="ARBA" id="ARBA00022989"/>
    </source>
</evidence>
<keyword evidence="7" id="KW-0539">Nucleus</keyword>
<keyword evidence="6 8" id="KW-0472">Membrane</keyword>
<keyword evidence="3 8" id="KW-0812">Transmembrane</keyword>
<comment type="similarity">
    <text evidence="2">Belongs to the NEMP family.</text>
</comment>
<gene>
    <name evidence="9" type="ORF">CYNAS_LOCUS13862</name>
</gene>
<proteinExistence type="inferred from homology"/>
<evidence type="ECO:0000256" key="8">
    <source>
        <dbReference type="SAM" id="Phobius"/>
    </source>
</evidence>
<dbReference type="PANTHER" id="PTHR13598">
    <property type="entry name" value="AT07567P-RELATED"/>
    <property type="match status" value="1"/>
</dbReference>
<name>A0AA36M7A5_CYLNA</name>
<accession>A0AA36M7A5</accession>
<evidence type="ECO:0000256" key="3">
    <source>
        <dbReference type="ARBA" id="ARBA00022692"/>
    </source>
</evidence>
<evidence type="ECO:0000256" key="6">
    <source>
        <dbReference type="ARBA" id="ARBA00023136"/>
    </source>
</evidence>
<dbReference type="Pfam" id="PF10225">
    <property type="entry name" value="NEMP"/>
    <property type="match status" value="1"/>
</dbReference>
<dbReference type="EMBL" id="CATQJL010000305">
    <property type="protein sequence ID" value="CAJ0601879.1"/>
    <property type="molecule type" value="Genomic_DNA"/>
</dbReference>
<evidence type="ECO:0000256" key="4">
    <source>
        <dbReference type="ARBA" id="ARBA00022729"/>
    </source>
</evidence>
<comment type="caution">
    <text evidence="9">The sequence shown here is derived from an EMBL/GenBank/DDBJ whole genome shotgun (WGS) entry which is preliminary data.</text>
</comment>
<evidence type="ECO:0000256" key="2">
    <source>
        <dbReference type="ARBA" id="ARBA00005748"/>
    </source>
</evidence>
<dbReference type="AlphaFoldDB" id="A0AA36M7A5"/>
<feature type="transmembrane region" description="Helical" evidence="8">
    <location>
        <begin position="86"/>
        <end position="106"/>
    </location>
</feature>
<dbReference type="InterPro" id="IPR019358">
    <property type="entry name" value="NEMP_fam"/>
</dbReference>
<evidence type="ECO:0000313" key="10">
    <source>
        <dbReference type="Proteomes" id="UP001176961"/>
    </source>
</evidence>
<keyword evidence="5 8" id="KW-1133">Transmembrane helix</keyword>
<comment type="subcellular location">
    <subcellularLocation>
        <location evidence="1">Nucleus inner membrane</location>
        <topology evidence="1">Multi-pass membrane protein</topology>
        <orientation evidence="1">Nucleoplasmic side</orientation>
    </subcellularLocation>
</comment>
<dbReference type="Proteomes" id="UP001176961">
    <property type="component" value="Unassembled WGS sequence"/>
</dbReference>
<evidence type="ECO:0000256" key="7">
    <source>
        <dbReference type="ARBA" id="ARBA00023242"/>
    </source>
</evidence>
<dbReference type="PANTHER" id="PTHR13598:SF1">
    <property type="entry name" value="AT07567P-RELATED"/>
    <property type="match status" value="1"/>
</dbReference>
<protein>
    <submittedName>
        <fullName evidence="9">Uncharacterized protein</fullName>
    </submittedName>
</protein>
<feature type="transmembrane region" description="Helical" evidence="8">
    <location>
        <begin position="55"/>
        <end position="80"/>
    </location>
</feature>
<feature type="transmembrane region" description="Helical" evidence="8">
    <location>
        <begin position="118"/>
        <end position="138"/>
    </location>
</feature>
<sequence length="215" mass="24750">MNGEQLQDFLTDLSKTKIRLGNRDDVEVTKKFLVEWAQNTMLCANYITVNCSQKYAFYGIGCSFGLLASLIIIEFVLYRFAPKKLIGLPILVGGWSLAMYMLHLTWKNFASLAAQYQKYSVAYVVQEVSVGVITLLVLHQFTRSWLGSFLRGIGAVAGYFWKKLFPPRRRLLTREEYEKEGIETTKRELEKLQHYCPSPDADVWKITSARNIFHS</sequence>
<evidence type="ECO:0000313" key="9">
    <source>
        <dbReference type="EMBL" id="CAJ0601879.1"/>
    </source>
</evidence>
<reference evidence="9" key="1">
    <citation type="submission" date="2023-07" db="EMBL/GenBank/DDBJ databases">
        <authorList>
            <consortium name="CYATHOMIX"/>
        </authorList>
    </citation>
    <scope>NUCLEOTIDE SEQUENCE</scope>
    <source>
        <strain evidence="9">N/A</strain>
    </source>
</reference>
<keyword evidence="10" id="KW-1185">Reference proteome</keyword>